<dbReference type="InterPro" id="IPR029044">
    <property type="entry name" value="Nucleotide-diphossugar_trans"/>
</dbReference>
<evidence type="ECO:0000313" key="3">
    <source>
        <dbReference type="Proteomes" id="UP000462014"/>
    </source>
</evidence>
<sequence>MITLSIGIPTYQRPALLKRLITSIIDQKEISEYNIEILIGDDSPKSVYTDIEDVISMLPANVSLKYEHHIPSKGQNENVGYLIEKAKGEYFCLMHDDDYFLEESISTLLREAQKNLNCIVFGKQLFFSNEYDYKSSDKVNDDFKRSASFKGKQKDSVAMAMLQQCPNDGFILPTTSAKSLGSRPASIIGTACDFDFALRAAAIEKLGFYFIDQYTTVYAISDESVTNSHENNAGERKLKILYEFGTDKTHPKTFHEILKTDLSMVISHYILVKNYIEAKKYLFSLKNIFNYLWYKPVTYLQILKVLF</sequence>
<evidence type="ECO:0000313" key="2">
    <source>
        <dbReference type="EMBL" id="MVN22238.1"/>
    </source>
</evidence>
<keyword evidence="2" id="KW-0808">Transferase</keyword>
<reference evidence="2 3" key="1">
    <citation type="submission" date="2019-12" db="EMBL/GenBank/DDBJ databases">
        <title>Mucilaginibacter sp. HMF7410 genome sequencing and assembly.</title>
        <authorList>
            <person name="Kang H."/>
            <person name="Cha I."/>
            <person name="Kim H."/>
            <person name="Joh K."/>
        </authorList>
    </citation>
    <scope>NUCLEOTIDE SEQUENCE [LARGE SCALE GENOMIC DNA]</scope>
    <source>
        <strain evidence="2 3">HMF7410</strain>
    </source>
</reference>
<dbReference type="PANTHER" id="PTHR22916:SF3">
    <property type="entry name" value="UDP-GLCNAC:BETAGAL BETA-1,3-N-ACETYLGLUCOSAMINYLTRANSFERASE-LIKE PROTEIN 1"/>
    <property type="match status" value="1"/>
</dbReference>
<protein>
    <submittedName>
        <fullName evidence="2">Glycosyltransferase</fullName>
    </submittedName>
</protein>
<dbReference type="SUPFAM" id="SSF53448">
    <property type="entry name" value="Nucleotide-diphospho-sugar transferases"/>
    <property type="match status" value="1"/>
</dbReference>
<accession>A0A7K1SY98</accession>
<dbReference type="EMBL" id="WPIK01000009">
    <property type="protein sequence ID" value="MVN22238.1"/>
    <property type="molecule type" value="Genomic_DNA"/>
</dbReference>
<dbReference type="AlphaFoldDB" id="A0A7K1SY98"/>
<feature type="domain" description="Glycosyltransferase 2-like" evidence="1">
    <location>
        <begin position="5"/>
        <end position="145"/>
    </location>
</feature>
<dbReference type="InterPro" id="IPR001173">
    <property type="entry name" value="Glyco_trans_2-like"/>
</dbReference>
<dbReference type="Pfam" id="PF00535">
    <property type="entry name" value="Glycos_transf_2"/>
    <property type="match status" value="1"/>
</dbReference>
<proteinExistence type="predicted"/>
<dbReference type="Proteomes" id="UP000462014">
    <property type="component" value="Unassembled WGS sequence"/>
</dbReference>
<gene>
    <name evidence="2" type="ORF">GO621_11915</name>
</gene>
<dbReference type="CDD" id="cd00761">
    <property type="entry name" value="Glyco_tranf_GTA_type"/>
    <property type="match status" value="1"/>
</dbReference>
<dbReference type="Gene3D" id="3.90.550.10">
    <property type="entry name" value="Spore Coat Polysaccharide Biosynthesis Protein SpsA, Chain A"/>
    <property type="match status" value="1"/>
</dbReference>
<dbReference type="RefSeq" id="WP_157567277.1">
    <property type="nucleotide sequence ID" value="NZ_WPIK01000009.1"/>
</dbReference>
<comment type="caution">
    <text evidence="2">The sequence shown here is derived from an EMBL/GenBank/DDBJ whole genome shotgun (WGS) entry which is preliminary data.</text>
</comment>
<dbReference type="PANTHER" id="PTHR22916">
    <property type="entry name" value="GLYCOSYLTRANSFERASE"/>
    <property type="match status" value="1"/>
</dbReference>
<evidence type="ECO:0000259" key="1">
    <source>
        <dbReference type="Pfam" id="PF00535"/>
    </source>
</evidence>
<keyword evidence="3" id="KW-1185">Reference proteome</keyword>
<organism evidence="2 3">
    <name type="scientific">Mucilaginibacter arboris</name>
    <dbReference type="NCBI Taxonomy" id="2682090"/>
    <lineage>
        <taxon>Bacteria</taxon>
        <taxon>Pseudomonadati</taxon>
        <taxon>Bacteroidota</taxon>
        <taxon>Sphingobacteriia</taxon>
        <taxon>Sphingobacteriales</taxon>
        <taxon>Sphingobacteriaceae</taxon>
        <taxon>Mucilaginibacter</taxon>
    </lineage>
</organism>
<dbReference type="GO" id="GO:0016758">
    <property type="term" value="F:hexosyltransferase activity"/>
    <property type="evidence" value="ECO:0007669"/>
    <property type="project" value="UniProtKB-ARBA"/>
</dbReference>
<name>A0A7K1SY98_9SPHI</name>